<sequence>MPNCYCDDIRLNAWIDNAVRCNVEVVQIVNSAPDWYHRLPSSLLLCQSLRSLLVDGKAYIGREVTSSTFSNLEYLELKNVMIENDKEFWKWVSYSCKCIKDLHLEGVSGGKDIIIDSSSLESFSFKSLFIHSARADSCNLNISGQHNFGELPCLEIADISADSFFNKVNHLALFGLLCSIPRVEVLILSEPIVKAVLEQGFMSVQLDCVRYLRLTDLVLTDDLIPALIALLGVMPNLSCLYIKSMTTRRCEESNCAGFDMEFWKVQNLAFIDKIKEVTLDICHGSNVLEFARYILEHAQNLEKVVLYHFPDQCDNVKKLQSQMISNPIVLLHQEERSPLDSLDFDLSEL</sequence>
<evidence type="ECO:0000259" key="1">
    <source>
        <dbReference type="Pfam" id="PF24758"/>
    </source>
</evidence>
<evidence type="ECO:0000313" key="3">
    <source>
        <dbReference type="Proteomes" id="UP001457282"/>
    </source>
</evidence>
<dbReference type="InterPro" id="IPR032675">
    <property type="entry name" value="LRR_dom_sf"/>
</dbReference>
<protein>
    <recommendedName>
        <fullName evidence="1">F-box/LRR-repeat protein 15/At3g58940/PEG3-like LRR domain-containing protein</fullName>
    </recommendedName>
</protein>
<dbReference type="EMBL" id="JBEDUW010000006">
    <property type="protein sequence ID" value="KAK9921278.1"/>
    <property type="molecule type" value="Genomic_DNA"/>
</dbReference>
<dbReference type="PANTHER" id="PTHR31900">
    <property type="entry name" value="F-BOX/RNI SUPERFAMILY PROTEIN-RELATED"/>
    <property type="match status" value="1"/>
</dbReference>
<dbReference type="Pfam" id="PF24758">
    <property type="entry name" value="LRR_At5g56370"/>
    <property type="match status" value="1"/>
</dbReference>
<comment type="caution">
    <text evidence="2">The sequence shown here is derived from an EMBL/GenBank/DDBJ whole genome shotgun (WGS) entry which is preliminary data.</text>
</comment>
<dbReference type="SUPFAM" id="SSF52047">
    <property type="entry name" value="RNI-like"/>
    <property type="match status" value="1"/>
</dbReference>
<dbReference type="Proteomes" id="UP001457282">
    <property type="component" value="Unassembled WGS sequence"/>
</dbReference>
<reference evidence="2 3" key="1">
    <citation type="journal article" date="2023" name="G3 (Bethesda)">
        <title>A chromosome-length genome assembly and annotation of blackberry (Rubus argutus, cv. 'Hillquist').</title>
        <authorList>
            <person name="Bruna T."/>
            <person name="Aryal R."/>
            <person name="Dudchenko O."/>
            <person name="Sargent D.J."/>
            <person name="Mead D."/>
            <person name="Buti M."/>
            <person name="Cavallini A."/>
            <person name="Hytonen T."/>
            <person name="Andres J."/>
            <person name="Pham M."/>
            <person name="Weisz D."/>
            <person name="Mascagni F."/>
            <person name="Usai G."/>
            <person name="Natali L."/>
            <person name="Bassil N."/>
            <person name="Fernandez G.E."/>
            <person name="Lomsadze A."/>
            <person name="Armour M."/>
            <person name="Olukolu B."/>
            <person name="Poorten T."/>
            <person name="Britton C."/>
            <person name="Davik J."/>
            <person name="Ashrafi H."/>
            <person name="Aiden E.L."/>
            <person name="Borodovsky M."/>
            <person name="Worthington M."/>
        </authorList>
    </citation>
    <scope>NUCLEOTIDE SEQUENCE [LARGE SCALE GENOMIC DNA]</scope>
    <source>
        <strain evidence="2">PI 553951</strain>
    </source>
</reference>
<dbReference type="PANTHER" id="PTHR31900:SF27">
    <property type="entry name" value="FBD DOMAIN-CONTAINING PROTEIN"/>
    <property type="match status" value="1"/>
</dbReference>
<name>A0AAW1W9G8_RUBAR</name>
<dbReference type="Gene3D" id="3.80.10.10">
    <property type="entry name" value="Ribonuclease Inhibitor"/>
    <property type="match status" value="1"/>
</dbReference>
<feature type="domain" description="F-box/LRR-repeat protein 15/At3g58940/PEG3-like LRR" evidence="1">
    <location>
        <begin position="11"/>
        <end position="242"/>
    </location>
</feature>
<dbReference type="InterPro" id="IPR050232">
    <property type="entry name" value="FBL13/AtMIF1-like"/>
</dbReference>
<dbReference type="AlphaFoldDB" id="A0AAW1W9G8"/>
<keyword evidence="3" id="KW-1185">Reference proteome</keyword>
<dbReference type="InterPro" id="IPR055411">
    <property type="entry name" value="LRR_FXL15/At3g58940/PEG3-like"/>
</dbReference>
<gene>
    <name evidence="2" type="ORF">M0R45_029796</name>
</gene>
<accession>A0AAW1W9G8</accession>
<proteinExistence type="predicted"/>
<evidence type="ECO:0000313" key="2">
    <source>
        <dbReference type="EMBL" id="KAK9921278.1"/>
    </source>
</evidence>
<organism evidence="2 3">
    <name type="scientific">Rubus argutus</name>
    <name type="common">Southern blackberry</name>
    <dbReference type="NCBI Taxonomy" id="59490"/>
    <lineage>
        <taxon>Eukaryota</taxon>
        <taxon>Viridiplantae</taxon>
        <taxon>Streptophyta</taxon>
        <taxon>Embryophyta</taxon>
        <taxon>Tracheophyta</taxon>
        <taxon>Spermatophyta</taxon>
        <taxon>Magnoliopsida</taxon>
        <taxon>eudicotyledons</taxon>
        <taxon>Gunneridae</taxon>
        <taxon>Pentapetalae</taxon>
        <taxon>rosids</taxon>
        <taxon>fabids</taxon>
        <taxon>Rosales</taxon>
        <taxon>Rosaceae</taxon>
        <taxon>Rosoideae</taxon>
        <taxon>Rosoideae incertae sedis</taxon>
        <taxon>Rubus</taxon>
    </lineage>
</organism>